<dbReference type="EMBL" id="AP019823">
    <property type="protein sequence ID" value="BBM38079.1"/>
    <property type="molecule type" value="Genomic_DNA"/>
</dbReference>
<sequence length="236" mass="28384">MDNKKQYQYIWNVIYEMFQKGEDINKIKYVLSKQISPYMEINDKDINYFDEEMEIEINPFLRFNKILSNIIDINIKKDYEEVRKIVFNVMVHILAKLDLYEGMNKKIIINRKIVKDLEDGKYGDEIQNLIKEFDRIEKINIANTINDMYKHSNGMYAFEEIIKKIYPDSIIYNNKVSEDKLVIYINSQKNEKNRKKFRLLSKLFLPMGLRTKVYWEHHFGVIGIEETMTIESSSIF</sequence>
<proteinExistence type="predicted"/>
<accession>A0A510JFH4</accession>
<gene>
    <name evidence="1" type="ORF">JCM16775_0786</name>
</gene>
<dbReference type="AlphaFoldDB" id="A0A510JFH4"/>
<dbReference type="RefSeq" id="WP_026746741.1">
    <property type="nucleotide sequence ID" value="NZ_AP019823.1"/>
</dbReference>
<dbReference type="Proteomes" id="UP000321892">
    <property type="component" value="Chromosome"/>
</dbReference>
<keyword evidence="2" id="KW-1185">Reference proteome</keyword>
<evidence type="ECO:0000313" key="1">
    <source>
        <dbReference type="EMBL" id="BBM38079.1"/>
    </source>
</evidence>
<organism evidence="1 2">
    <name type="scientific">Leptotrichia hofstadii</name>
    <dbReference type="NCBI Taxonomy" id="157688"/>
    <lineage>
        <taxon>Bacteria</taxon>
        <taxon>Fusobacteriati</taxon>
        <taxon>Fusobacteriota</taxon>
        <taxon>Fusobacteriia</taxon>
        <taxon>Fusobacteriales</taxon>
        <taxon>Leptotrichiaceae</taxon>
        <taxon>Leptotrichia</taxon>
    </lineage>
</organism>
<evidence type="ECO:0000313" key="2">
    <source>
        <dbReference type="Proteomes" id="UP000321892"/>
    </source>
</evidence>
<reference evidence="1 2" key="1">
    <citation type="submission" date="2019-07" db="EMBL/GenBank/DDBJ databases">
        <title>Complete Genome Sequence of Leptotrichia hofstadii Strain JCM16775.</title>
        <authorList>
            <person name="Watanabe S."/>
            <person name="Cui L."/>
        </authorList>
    </citation>
    <scope>NUCLEOTIDE SEQUENCE [LARGE SCALE GENOMIC DNA]</scope>
    <source>
        <strain evidence="1 2">JCM16775</strain>
    </source>
</reference>
<dbReference type="KEGG" id="lhf:JCM16775_0786"/>
<name>A0A510JFH4_9FUSO</name>
<protein>
    <submittedName>
        <fullName evidence="1">Uncharacterized protein</fullName>
    </submittedName>
</protein>
<dbReference type="OrthoDB" id="1664281at2"/>